<dbReference type="RefSeq" id="WP_377125267.1">
    <property type="nucleotide sequence ID" value="NZ_JBHUHN010000001.1"/>
</dbReference>
<protein>
    <submittedName>
        <fullName evidence="1">DUF6263 family protein</fullName>
    </submittedName>
</protein>
<proteinExistence type="predicted"/>
<evidence type="ECO:0000313" key="2">
    <source>
        <dbReference type="Proteomes" id="UP001597601"/>
    </source>
</evidence>
<sequence length="254" mass="28536">MKTSNLWLVIFAATFIYSCNGGDKVLLRLKLNLNKKIDLKYRTLEFAENENGSPLKTEYIRMTMRVDRIMPDSAYQFLAKCDFIRITNPGLLADEEYTSDKDISQLSEAGRHLDEQLAPAIDSLYQFTINKQGKIVKPISFAGGKAISPEYALINLNIFQINFPVNAVGVGEEWSNESDLPGSIYKRKSTYKIESIYDSTVQISVDGKIDGAKADSKSFAGRYYLNKETNNLDSCKLEIKDADKRLTVIALAAK</sequence>
<comment type="caution">
    <text evidence="1">The sequence shown here is derived from an EMBL/GenBank/DDBJ whole genome shotgun (WGS) entry which is preliminary data.</text>
</comment>
<reference evidence="2" key="1">
    <citation type="journal article" date="2019" name="Int. J. Syst. Evol. Microbiol.">
        <title>The Global Catalogue of Microorganisms (GCM) 10K type strain sequencing project: providing services to taxonomists for standard genome sequencing and annotation.</title>
        <authorList>
            <consortium name="The Broad Institute Genomics Platform"/>
            <consortium name="The Broad Institute Genome Sequencing Center for Infectious Disease"/>
            <person name="Wu L."/>
            <person name="Ma J."/>
        </authorList>
    </citation>
    <scope>NUCLEOTIDE SEQUENCE [LARGE SCALE GENOMIC DNA]</scope>
    <source>
        <strain evidence="2">KCTC 52232</strain>
    </source>
</reference>
<evidence type="ECO:0000313" key="1">
    <source>
        <dbReference type="EMBL" id="MFD2864571.1"/>
    </source>
</evidence>
<accession>A0ABW5XP19</accession>
<dbReference type="PROSITE" id="PS51257">
    <property type="entry name" value="PROKAR_LIPOPROTEIN"/>
    <property type="match status" value="1"/>
</dbReference>
<dbReference type="InterPro" id="IPR046230">
    <property type="entry name" value="DUF6263"/>
</dbReference>
<dbReference type="Pfam" id="PF19777">
    <property type="entry name" value="DUF6263"/>
    <property type="match status" value="1"/>
</dbReference>
<gene>
    <name evidence="1" type="ORF">ACFSYC_07690</name>
</gene>
<dbReference type="Proteomes" id="UP001597601">
    <property type="component" value="Unassembled WGS sequence"/>
</dbReference>
<organism evidence="1 2">
    <name type="scientific">Mucilaginibacter antarcticus</name>
    <dbReference type="NCBI Taxonomy" id="1855725"/>
    <lineage>
        <taxon>Bacteria</taxon>
        <taxon>Pseudomonadati</taxon>
        <taxon>Bacteroidota</taxon>
        <taxon>Sphingobacteriia</taxon>
        <taxon>Sphingobacteriales</taxon>
        <taxon>Sphingobacteriaceae</taxon>
        <taxon>Mucilaginibacter</taxon>
    </lineage>
</organism>
<keyword evidence="2" id="KW-1185">Reference proteome</keyword>
<name>A0ABW5XP19_9SPHI</name>
<dbReference type="EMBL" id="JBHUON010000007">
    <property type="protein sequence ID" value="MFD2864571.1"/>
    <property type="molecule type" value="Genomic_DNA"/>
</dbReference>